<name>A0AAN6Z5T1_9PEZI</name>
<dbReference type="Proteomes" id="UP001302602">
    <property type="component" value="Unassembled WGS sequence"/>
</dbReference>
<accession>A0AAN6Z5T1</accession>
<sequence length="74" mass="8156">MSTSRTLTDLARQRLHERIPVFVSTNLSKPRPNRQVPLPTLSCILLCVVIFVMHTEADSATDLGVRRAPTSSGP</sequence>
<comment type="caution">
    <text evidence="1">The sequence shown here is derived from an EMBL/GenBank/DDBJ whole genome shotgun (WGS) entry which is preliminary data.</text>
</comment>
<dbReference type="EMBL" id="MU853224">
    <property type="protein sequence ID" value="KAK4126785.1"/>
    <property type="molecule type" value="Genomic_DNA"/>
</dbReference>
<evidence type="ECO:0000313" key="1">
    <source>
        <dbReference type="EMBL" id="KAK4126785.1"/>
    </source>
</evidence>
<dbReference type="GeneID" id="87822859"/>
<reference evidence="1" key="2">
    <citation type="submission" date="2023-05" db="EMBL/GenBank/DDBJ databases">
        <authorList>
            <consortium name="Lawrence Berkeley National Laboratory"/>
            <person name="Steindorff A."/>
            <person name="Hensen N."/>
            <person name="Bonometti L."/>
            <person name="Westerberg I."/>
            <person name="Brannstrom I.O."/>
            <person name="Guillou S."/>
            <person name="Cros-Aarteil S."/>
            <person name="Calhoun S."/>
            <person name="Haridas S."/>
            <person name="Kuo A."/>
            <person name="Mondo S."/>
            <person name="Pangilinan J."/>
            <person name="Riley R."/>
            <person name="Labutti K."/>
            <person name="Andreopoulos B."/>
            <person name="Lipzen A."/>
            <person name="Chen C."/>
            <person name="Yanf M."/>
            <person name="Daum C."/>
            <person name="Ng V."/>
            <person name="Clum A."/>
            <person name="Ohm R."/>
            <person name="Martin F."/>
            <person name="Silar P."/>
            <person name="Natvig D."/>
            <person name="Lalanne C."/>
            <person name="Gautier V."/>
            <person name="Ament-Velasquez S.L."/>
            <person name="Kruys A."/>
            <person name="Hutchinson M.I."/>
            <person name="Powell A.J."/>
            <person name="Barry K."/>
            <person name="Miller A.N."/>
            <person name="Grigoriev I.V."/>
            <person name="Debuchy R."/>
            <person name="Gladieux P."/>
            <person name="Thoren M.H."/>
            <person name="Johannesson H."/>
        </authorList>
    </citation>
    <scope>NUCLEOTIDE SEQUENCE</scope>
    <source>
        <strain evidence="1">CBS 731.68</strain>
    </source>
</reference>
<protein>
    <submittedName>
        <fullName evidence="1">Uncharacterized protein</fullName>
    </submittedName>
</protein>
<organism evidence="1 2">
    <name type="scientific">Parathielavia appendiculata</name>
    <dbReference type="NCBI Taxonomy" id="2587402"/>
    <lineage>
        <taxon>Eukaryota</taxon>
        <taxon>Fungi</taxon>
        <taxon>Dikarya</taxon>
        <taxon>Ascomycota</taxon>
        <taxon>Pezizomycotina</taxon>
        <taxon>Sordariomycetes</taxon>
        <taxon>Sordariomycetidae</taxon>
        <taxon>Sordariales</taxon>
        <taxon>Chaetomiaceae</taxon>
        <taxon>Parathielavia</taxon>
    </lineage>
</organism>
<dbReference type="RefSeq" id="XP_062650556.1">
    <property type="nucleotide sequence ID" value="XM_062786093.1"/>
</dbReference>
<gene>
    <name evidence="1" type="ORF">N657DRAFT_175953</name>
</gene>
<proteinExistence type="predicted"/>
<reference evidence="1" key="1">
    <citation type="journal article" date="2023" name="Mol. Phylogenet. Evol.">
        <title>Genome-scale phylogeny and comparative genomics of the fungal order Sordariales.</title>
        <authorList>
            <person name="Hensen N."/>
            <person name="Bonometti L."/>
            <person name="Westerberg I."/>
            <person name="Brannstrom I.O."/>
            <person name="Guillou S."/>
            <person name="Cros-Aarteil S."/>
            <person name="Calhoun S."/>
            <person name="Haridas S."/>
            <person name="Kuo A."/>
            <person name="Mondo S."/>
            <person name="Pangilinan J."/>
            <person name="Riley R."/>
            <person name="LaButti K."/>
            <person name="Andreopoulos B."/>
            <person name="Lipzen A."/>
            <person name="Chen C."/>
            <person name="Yan M."/>
            <person name="Daum C."/>
            <person name="Ng V."/>
            <person name="Clum A."/>
            <person name="Steindorff A."/>
            <person name="Ohm R.A."/>
            <person name="Martin F."/>
            <person name="Silar P."/>
            <person name="Natvig D.O."/>
            <person name="Lalanne C."/>
            <person name="Gautier V."/>
            <person name="Ament-Velasquez S.L."/>
            <person name="Kruys A."/>
            <person name="Hutchinson M.I."/>
            <person name="Powell A.J."/>
            <person name="Barry K."/>
            <person name="Miller A.N."/>
            <person name="Grigoriev I.V."/>
            <person name="Debuchy R."/>
            <person name="Gladieux P."/>
            <person name="Hiltunen Thoren M."/>
            <person name="Johannesson H."/>
        </authorList>
    </citation>
    <scope>NUCLEOTIDE SEQUENCE</scope>
    <source>
        <strain evidence="1">CBS 731.68</strain>
    </source>
</reference>
<dbReference type="AlphaFoldDB" id="A0AAN6Z5T1"/>
<evidence type="ECO:0000313" key="2">
    <source>
        <dbReference type="Proteomes" id="UP001302602"/>
    </source>
</evidence>
<keyword evidence="2" id="KW-1185">Reference proteome</keyword>